<dbReference type="AlphaFoldDB" id="A4BLT5"/>
<dbReference type="OrthoDB" id="9783876at2"/>
<organism evidence="3 4">
    <name type="scientific">Nitrococcus mobilis Nb-231</name>
    <dbReference type="NCBI Taxonomy" id="314278"/>
    <lineage>
        <taxon>Bacteria</taxon>
        <taxon>Pseudomonadati</taxon>
        <taxon>Pseudomonadota</taxon>
        <taxon>Gammaproteobacteria</taxon>
        <taxon>Chromatiales</taxon>
        <taxon>Ectothiorhodospiraceae</taxon>
        <taxon>Nitrococcus</taxon>
    </lineage>
</organism>
<dbReference type="eggNOG" id="COG2207">
    <property type="taxonomic scope" value="Bacteria"/>
</dbReference>
<dbReference type="InterPro" id="IPR032783">
    <property type="entry name" value="AraC_lig"/>
</dbReference>
<evidence type="ECO:0000313" key="3">
    <source>
        <dbReference type="EMBL" id="EAR23273.1"/>
    </source>
</evidence>
<dbReference type="STRING" id="314278.NB231_15673"/>
<evidence type="ECO:0000313" key="4">
    <source>
        <dbReference type="Proteomes" id="UP000003374"/>
    </source>
</evidence>
<accession>A4BLT5</accession>
<reference evidence="3 4" key="1">
    <citation type="submission" date="2006-02" db="EMBL/GenBank/DDBJ databases">
        <authorList>
            <person name="Waterbury J."/>
            <person name="Ferriera S."/>
            <person name="Johnson J."/>
            <person name="Kravitz S."/>
            <person name="Halpern A."/>
            <person name="Remington K."/>
            <person name="Beeson K."/>
            <person name="Tran B."/>
            <person name="Rogers Y.-H."/>
            <person name="Friedman R."/>
            <person name="Venter J.C."/>
        </authorList>
    </citation>
    <scope>NUCLEOTIDE SEQUENCE [LARGE SCALE GENOMIC DNA]</scope>
    <source>
        <strain evidence="3 4">Nb-231</strain>
    </source>
</reference>
<dbReference type="EMBL" id="AAOF01000001">
    <property type="protein sequence ID" value="EAR23273.1"/>
    <property type="molecule type" value="Genomic_DNA"/>
</dbReference>
<comment type="caution">
    <text evidence="3">The sequence shown here is derived from an EMBL/GenBank/DDBJ whole genome shotgun (WGS) entry which is preliminary data.</text>
</comment>
<dbReference type="RefSeq" id="WP_005004377.1">
    <property type="nucleotide sequence ID" value="NZ_CH672427.1"/>
</dbReference>
<proteinExistence type="predicted"/>
<keyword evidence="4" id="KW-1185">Reference proteome</keyword>
<keyword evidence="1" id="KW-0238">DNA-binding</keyword>
<dbReference type="Pfam" id="PF12852">
    <property type="entry name" value="Cupin_6"/>
    <property type="match status" value="1"/>
</dbReference>
<dbReference type="GO" id="GO:0003677">
    <property type="term" value="F:DNA binding"/>
    <property type="evidence" value="ECO:0007669"/>
    <property type="project" value="UniProtKB-KW"/>
</dbReference>
<feature type="domain" description="AraC-type transcription regulator ligand-binding" evidence="2">
    <location>
        <begin position="4"/>
        <end position="106"/>
    </location>
</feature>
<sequence length="135" mass="14835">MSQDALSDLPRCVRLRGALFFHVDCAGRWVSEAPDAKVLTPLIMPEAQHLMDYHVMLKGACWAGVTTAEPPIRLSEGDVVVFPRGDAHVMSSVPGLRAEPDVDFLARRPPQLPFLLRQEGGRFLEAGDWSPNDGS</sequence>
<evidence type="ECO:0000256" key="1">
    <source>
        <dbReference type="ARBA" id="ARBA00023125"/>
    </source>
</evidence>
<dbReference type="Proteomes" id="UP000003374">
    <property type="component" value="Unassembled WGS sequence"/>
</dbReference>
<protein>
    <recommendedName>
        <fullName evidence="2">AraC-type transcription regulator ligand-binding domain-containing protein</fullName>
    </recommendedName>
</protein>
<gene>
    <name evidence="3" type="ORF">NB231_15673</name>
</gene>
<name>A4BLT5_9GAMM</name>
<dbReference type="HOGENOM" id="CLU_1883561_0_0_6"/>
<evidence type="ECO:0000259" key="2">
    <source>
        <dbReference type="Pfam" id="PF12852"/>
    </source>
</evidence>